<dbReference type="InterPro" id="IPR036128">
    <property type="entry name" value="Plus3-like_sf"/>
</dbReference>
<sequence>MSDFEDDIDDQLLELAGATEKKKKRRQHSSGSAGGGGSKSTTGKKRKHVDSDSEKESFESEEEMQDPFPLEGKYRDEQDKRELLSMTEFRREQILEERAEERQRLQNAKMLADMVRQQQGGGGASADDSVSRAAKRQHQARGATKEKAHKLDELKAKRKAKDDKKRSRAEDSPSQTRGRSSSPQDMDISDEESEDGQITKAEQEDERLLNLSSGYESSHKRSRSGNKEDAPDAPCTMEALETCRLTRDNLAKHFIKPWFQDYVTNAWVRYLIGQEPNGPPVYRICQINNLASDFVKPYKINDKTTNQALELKHGKSMKTFNMDKVSNGPFIEKEWDRLVKTCTSEDVKLPTKQQLEKKVAQMEKLVNQPMTESDISSMLTRKAQLQSGKGPGLSTLERSRLIQQRTLAIRRQDYAEVAEIEAKLEEAKPTTPPKLETEDMLAKVNERNRKANLEAIRQQEIAEAEKKRRERKLKELGSKTSTPRPGTPVVNGEDLFAATVAKVSVKPGSTFEASLIDSVEIDLGDF</sequence>
<dbReference type="SUPFAM" id="SSF159042">
    <property type="entry name" value="Plus3-like"/>
    <property type="match status" value="1"/>
</dbReference>
<comment type="caution">
    <text evidence="7">The sequence shown here is derived from an EMBL/GenBank/DDBJ whole genome shotgun (WGS) entry which is preliminary data.</text>
</comment>
<dbReference type="EMBL" id="JANKHO010001575">
    <property type="protein sequence ID" value="KAJ3500613.1"/>
    <property type="molecule type" value="Genomic_DNA"/>
</dbReference>
<evidence type="ECO:0000259" key="6">
    <source>
        <dbReference type="PROSITE" id="PS51360"/>
    </source>
</evidence>
<feature type="compositionally biased region" description="Basic and acidic residues" evidence="5">
    <location>
        <begin position="467"/>
        <end position="477"/>
    </location>
</feature>
<keyword evidence="4" id="KW-0539">Nucleus</keyword>
<dbReference type="PANTHER" id="PTHR13115">
    <property type="entry name" value="RNA POLYMERASE-ASSOCIATED PROTEIN RTF1 HOMOLOG"/>
    <property type="match status" value="1"/>
</dbReference>
<dbReference type="PANTHER" id="PTHR13115:SF8">
    <property type="entry name" value="RNA POLYMERASE-ASSOCIATED PROTEIN RTF1 HOMOLOG"/>
    <property type="match status" value="1"/>
</dbReference>
<gene>
    <name evidence="7" type="ORF">NLJ89_g9715</name>
</gene>
<dbReference type="OrthoDB" id="166375at2759"/>
<dbReference type="GO" id="GO:0003677">
    <property type="term" value="F:DNA binding"/>
    <property type="evidence" value="ECO:0007669"/>
    <property type="project" value="InterPro"/>
</dbReference>
<organism evidence="7 8">
    <name type="scientific">Agrocybe chaxingu</name>
    <dbReference type="NCBI Taxonomy" id="84603"/>
    <lineage>
        <taxon>Eukaryota</taxon>
        <taxon>Fungi</taxon>
        <taxon>Dikarya</taxon>
        <taxon>Basidiomycota</taxon>
        <taxon>Agaricomycotina</taxon>
        <taxon>Agaricomycetes</taxon>
        <taxon>Agaricomycetidae</taxon>
        <taxon>Agaricales</taxon>
        <taxon>Agaricineae</taxon>
        <taxon>Strophariaceae</taxon>
        <taxon>Agrocybe</taxon>
    </lineage>
</organism>
<evidence type="ECO:0000256" key="2">
    <source>
        <dbReference type="ARBA" id="ARBA00023015"/>
    </source>
</evidence>
<keyword evidence="2" id="KW-0805">Transcription regulation</keyword>
<evidence type="ECO:0000256" key="3">
    <source>
        <dbReference type="ARBA" id="ARBA00023163"/>
    </source>
</evidence>
<dbReference type="Pfam" id="PF03126">
    <property type="entry name" value="Plus-3"/>
    <property type="match status" value="1"/>
</dbReference>
<feature type="region of interest" description="Disordered" evidence="5">
    <location>
        <begin position="467"/>
        <end position="491"/>
    </location>
</feature>
<feature type="compositionally biased region" description="Basic and acidic residues" evidence="5">
    <location>
        <begin position="143"/>
        <end position="171"/>
    </location>
</feature>
<accession>A0A9W8JT19</accession>
<feature type="compositionally biased region" description="Basic and acidic residues" evidence="5">
    <location>
        <begin position="49"/>
        <end position="58"/>
    </location>
</feature>
<feature type="region of interest" description="Disordered" evidence="5">
    <location>
        <begin position="15"/>
        <end position="81"/>
    </location>
</feature>
<feature type="compositionally biased region" description="Basic and acidic residues" evidence="5">
    <location>
        <begin position="72"/>
        <end position="81"/>
    </location>
</feature>
<name>A0A9W8JT19_9AGAR</name>
<evidence type="ECO:0000256" key="5">
    <source>
        <dbReference type="SAM" id="MobiDB-lite"/>
    </source>
</evidence>
<keyword evidence="3" id="KW-0804">Transcription</keyword>
<feature type="domain" description="Plus3" evidence="6">
    <location>
        <begin position="234"/>
        <end position="367"/>
    </location>
</feature>
<keyword evidence="8" id="KW-1185">Reference proteome</keyword>
<feature type="compositionally biased region" description="Polar residues" evidence="5">
    <location>
        <begin position="173"/>
        <end position="184"/>
    </location>
</feature>
<dbReference type="GO" id="GO:1990269">
    <property type="term" value="F:RNA polymerase II C-terminal domain phosphoserine binding"/>
    <property type="evidence" value="ECO:0007669"/>
    <property type="project" value="TreeGrafter"/>
</dbReference>
<evidence type="ECO:0000313" key="7">
    <source>
        <dbReference type="EMBL" id="KAJ3500613.1"/>
    </source>
</evidence>
<proteinExistence type="predicted"/>
<evidence type="ECO:0000313" key="8">
    <source>
        <dbReference type="Proteomes" id="UP001148786"/>
    </source>
</evidence>
<dbReference type="GO" id="GO:0016593">
    <property type="term" value="C:Cdc73/Paf1 complex"/>
    <property type="evidence" value="ECO:0007669"/>
    <property type="project" value="TreeGrafter"/>
</dbReference>
<comment type="subcellular location">
    <subcellularLocation>
        <location evidence="1">Nucleus</location>
    </subcellularLocation>
</comment>
<dbReference type="AlphaFoldDB" id="A0A9W8JT19"/>
<reference evidence="7" key="1">
    <citation type="submission" date="2022-07" db="EMBL/GenBank/DDBJ databases">
        <title>Genome Sequence of Agrocybe chaxingu.</title>
        <authorList>
            <person name="Buettner E."/>
        </authorList>
    </citation>
    <scope>NUCLEOTIDE SEQUENCE</scope>
    <source>
        <strain evidence="7">MP-N11</strain>
    </source>
</reference>
<dbReference type="Proteomes" id="UP001148786">
    <property type="component" value="Unassembled WGS sequence"/>
</dbReference>
<dbReference type="InterPro" id="IPR004343">
    <property type="entry name" value="Plus-3_dom"/>
</dbReference>
<dbReference type="PROSITE" id="PS51360">
    <property type="entry name" value="PLUS3"/>
    <property type="match status" value="1"/>
</dbReference>
<evidence type="ECO:0000256" key="4">
    <source>
        <dbReference type="ARBA" id="ARBA00023242"/>
    </source>
</evidence>
<protein>
    <recommendedName>
        <fullName evidence="6">Plus3 domain-containing protein</fullName>
    </recommendedName>
</protein>
<evidence type="ECO:0000256" key="1">
    <source>
        <dbReference type="ARBA" id="ARBA00004123"/>
    </source>
</evidence>
<dbReference type="Gene3D" id="3.90.70.200">
    <property type="entry name" value="Plus-3 domain"/>
    <property type="match status" value="1"/>
</dbReference>
<feature type="region of interest" description="Disordered" evidence="5">
    <location>
        <begin position="107"/>
        <end position="233"/>
    </location>
</feature>
<dbReference type="SMART" id="SM00719">
    <property type="entry name" value="Plus3"/>
    <property type="match status" value="1"/>
</dbReference>